<dbReference type="SUPFAM" id="SSF49265">
    <property type="entry name" value="Fibronectin type III"/>
    <property type="match status" value="1"/>
</dbReference>
<dbReference type="OrthoDB" id="421038at2759"/>
<evidence type="ECO:0000313" key="7">
    <source>
        <dbReference type="EMBL" id="OLP97582.1"/>
    </source>
</evidence>
<dbReference type="Gene3D" id="2.60.40.10">
    <property type="entry name" value="Immunoglobulins"/>
    <property type="match status" value="1"/>
</dbReference>
<accession>A0A1Q9DQY8</accession>
<dbReference type="PANTHER" id="PTHR31468">
    <property type="entry name" value="1,3-BETA-GLUCANOSYLTRANSFERASE GAS1"/>
    <property type="match status" value="1"/>
</dbReference>
<feature type="domain" description="Fibronectin type-III" evidence="6">
    <location>
        <begin position="227"/>
        <end position="318"/>
    </location>
</feature>
<dbReference type="GO" id="GO:0042124">
    <property type="term" value="F:1,3-beta-glucanosyltransferase activity"/>
    <property type="evidence" value="ECO:0007669"/>
    <property type="project" value="TreeGrafter"/>
</dbReference>
<name>A0A1Q9DQY8_SYMMI</name>
<dbReference type="Gene3D" id="3.20.20.80">
    <property type="entry name" value="Glycosidases"/>
    <property type="match status" value="1"/>
</dbReference>
<keyword evidence="8" id="KW-1185">Reference proteome</keyword>
<dbReference type="InterPro" id="IPR003961">
    <property type="entry name" value="FN3_dom"/>
</dbReference>
<evidence type="ECO:0000256" key="5">
    <source>
        <dbReference type="SAM" id="MobiDB-lite"/>
    </source>
</evidence>
<feature type="region of interest" description="Disordered" evidence="5">
    <location>
        <begin position="31"/>
        <end position="62"/>
    </location>
</feature>
<dbReference type="InterPro" id="IPR036116">
    <property type="entry name" value="FN3_sf"/>
</dbReference>
<dbReference type="Proteomes" id="UP000186817">
    <property type="component" value="Unassembled WGS sequence"/>
</dbReference>
<organism evidence="7 8">
    <name type="scientific">Symbiodinium microadriaticum</name>
    <name type="common">Dinoflagellate</name>
    <name type="synonym">Zooxanthella microadriatica</name>
    <dbReference type="NCBI Taxonomy" id="2951"/>
    <lineage>
        <taxon>Eukaryota</taxon>
        <taxon>Sar</taxon>
        <taxon>Alveolata</taxon>
        <taxon>Dinophyceae</taxon>
        <taxon>Suessiales</taxon>
        <taxon>Symbiodiniaceae</taxon>
        <taxon>Symbiodinium</taxon>
    </lineage>
</organism>
<keyword evidence="4" id="KW-0325">Glycoprotein</keyword>
<reference evidence="7 8" key="1">
    <citation type="submission" date="2016-02" db="EMBL/GenBank/DDBJ databases">
        <title>Genome analysis of coral dinoflagellate symbionts highlights evolutionary adaptations to a symbiotic lifestyle.</title>
        <authorList>
            <person name="Aranda M."/>
            <person name="Li Y."/>
            <person name="Liew Y.J."/>
            <person name="Baumgarten S."/>
            <person name="Simakov O."/>
            <person name="Wilson M."/>
            <person name="Piel J."/>
            <person name="Ashoor H."/>
            <person name="Bougouffa S."/>
            <person name="Bajic V.B."/>
            <person name="Ryu T."/>
            <person name="Ravasi T."/>
            <person name="Bayer T."/>
            <person name="Micklem G."/>
            <person name="Kim H."/>
            <person name="Bhak J."/>
            <person name="Lajeunesse T.C."/>
            <person name="Voolstra C.R."/>
        </authorList>
    </citation>
    <scope>NUCLEOTIDE SEQUENCE [LARGE SCALE GENOMIC DNA]</scope>
    <source>
        <strain evidence="7 8">CCMP2467</strain>
    </source>
</reference>
<keyword evidence="3" id="KW-1015">Disulfide bond</keyword>
<sequence>MAVLPPEAEAGWITPRAERWLEYRRHLAAGAGSRKTSQTLPPEVGGQNQLPPARAAHARAEASQRYRRPHVLHVELDELVLNAADLGLELAWYETAKYFVSLHPSSVRLPTVQWPREAPLPKPHANYMASLAQPARASTSGVYDKQELVQIQEKLEMHVDALDSHFVLFLWCQRSSLLGDSTVLLGYRPIPLRDETLYCRWAAWDISDLEAAQELAQLSIRLTVTAPPGQIRLAHLSDVHETGFTLNWSEPLGSPATAYAVSIHAPGTAVALSRQTTSSHEVPLGGLSPGKTYVVDITGMNQAGWGEGLKLEASTRPACSDQTHCSQPFIYAIARALSGSCTMQLVAMRSVLAALLFGMTSASNHTLRSGGAASPVVIRGNMLFSASGERFFAKGIAYNPRNGNYGQVLGSHKPECKAGTPKFPPLAYYGDPTADEMADQFSEYLPLIKKLGANTVRLYNIDPEKSHRKFMEQAASLGIYVLVPLTRGDWGFLPALPSPQCYYADLPDYGHVGLNLLTSAKLIVDQFSQYENTLMFVVGNEIELLDKEGMAAYPCVKALTRDIHRYQKEKGYRSVPLIYSDKDQGNKDRLHIANYLTCALESPDDAVDAFGLNAYSWCDPTYGSFQYSPYKSIADDFASFSKPFLFTEFGCNIGSFQSSCPAYKGGRTWPQVGVMMDKMSDLVSGAVAFEFSMENNEFGLVLTPGFLQGQDTVKLTDSYHALQKEFESHKAKSFAHPTRSAPSHCISRDMADQMQRRHHVNQISDWSQLPPTPIMPETVYPCRLFEGPGSLEETDCKGPRATFTAPLAARGATRSYASLRGPVGPFSTALTAWEDQILPDNVAAKDLQLAHARWKHSGCDGSDDNMQKTCPHQQTRSICCTTKKDVGLAQSHGNETRRLQKTGGGEADVMDEALPLVAEVASCDVDTLFQVPHEALLDSIRHEGGPTPVPAHAACQVLASMSHVSPV</sequence>
<dbReference type="InterPro" id="IPR004886">
    <property type="entry name" value="Glucanosyltransferase"/>
</dbReference>
<keyword evidence="7" id="KW-0808">Transferase</keyword>
<keyword evidence="2" id="KW-0732">Signal</keyword>
<gene>
    <name evidence="7" type="primary">gel1</name>
    <name evidence="7" type="ORF">AK812_SmicGene20071</name>
</gene>
<dbReference type="GO" id="GO:0034411">
    <property type="term" value="P:cell wall (1-&gt;3)-beta-D-glucan biosynthetic process"/>
    <property type="evidence" value="ECO:0007669"/>
    <property type="project" value="TreeGrafter"/>
</dbReference>
<dbReference type="InterPro" id="IPR013783">
    <property type="entry name" value="Ig-like_fold"/>
</dbReference>
<dbReference type="Pfam" id="PF00041">
    <property type="entry name" value="fn3"/>
    <property type="match status" value="1"/>
</dbReference>
<comment type="caution">
    <text evidence="7">The sequence shown here is derived from an EMBL/GenBank/DDBJ whole genome shotgun (WGS) entry which is preliminary data.</text>
</comment>
<dbReference type="EMBL" id="LSRX01000428">
    <property type="protein sequence ID" value="OLP97582.1"/>
    <property type="molecule type" value="Genomic_DNA"/>
</dbReference>
<dbReference type="PROSITE" id="PS50853">
    <property type="entry name" value="FN3"/>
    <property type="match status" value="1"/>
</dbReference>
<evidence type="ECO:0000313" key="8">
    <source>
        <dbReference type="Proteomes" id="UP000186817"/>
    </source>
</evidence>
<protein>
    <submittedName>
        <fullName evidence="7">1,3-beta-glucanosyltransferase gel1</fullName>
    </submittedName>
</protein>
<evidence type="ECO:0000256" key="1">
    <source>
        <dbReference type="ARBA" id="ARBA00007528"/>
    </source>
</evidence>
<dbReference type="SMART" id="SM00060">
    <property type="entry name" value="FN3"/>
    <property type="match status" value="1"/>
</dbReference>
<evidence type="ECO:0000256" key="4">
    <source>
        <dbReference type="ARBA" id="ARBA00023180"/>
    </source>
</evidence>
<dbReference type="PANTHER" id="PTHR31468:SF2">
    <property type="entry name" value="1,3-BETA-GLUCANOSYLTRANSFERASE GAS1"/>
    <property type="match status" value="1"/>
</dbReference>
<evidence type="ECO:0000256" key="3">
    <source>
        <dbReference type="ARBA" id="ARBA00023157"/>
    </source>
</evidence>
<dbReference type="CDD" id="cd00063">
    <property type="entry name" value="FN3"/>
    <property type="match status" value="1"/>
</dbReference>
<comment type="similarity">
    <text evidence="1">Belongs to the glycosyl hydrolase 72 family.</text>
</comment>
<dbReference type="SUPFAM" id="SSF51445">
    <property type="entry name" value="(Trans)glycosidases"/>
    <property type="match status" value="1"/>
</dbReference>
<proteinExistence type="inferred from homology"/>
<dbReference type="GO" id="GO:0005886">
    <property type="term" value="C:plasma membrane"/>
    <property type="evidence" value="ECO:0007669"/>
    <property type="project" value="TreeGrafter"/>
</dbReference>
<dbReference type="AlphaFoldDB" id="A0A1Q9DQY8"/>
<evidence type="ECO:0000259" key="6">
    <source>
        <dbReference type="PROSITE" id="PS50853"/>
    </source>
</evidence>
<evidence type="ECO:0000256" key="2">
    <source>
        <dbReference type="ARBA" id="ARBA00022729"/>
    </source>
</evidence>
<dbReference type="Pfam" id="PF03198">
    <property type="entry name" value="Glyco_hydro_72"/>
    <property type="match status" value="1"/>
</dbReference>
<feature type="compositionally biased region" description="Polar residues" evidence="5">
    <location>
        <begin position="34"/>
        <end position="50"/>
    </location>
</feature>
<dbReference type="InterPro" id="IPR017853">
    <property type="entry name" value="GH"/>
</dbReference>